<dbReference type="HOGENOM" id="CLU_108102_0_0_1"/>
<feature type="compositionally biased region" description="Polar residues" evidence="4">
    <location>
        <begin position="39"/>
        <end position="65"/>
    </location>
</feature>
<evidence type="ECO:0000256" key="1">
    <source>
        <dbReference type="ARBA" id="ARBA00008060"/>
    </source>
</evidence>
<feature type="region of interest" description="Disordered" evidence="4">
    <location>
        <begin position="107"/>
        <end position="141"/>
    </location>
</feature>
<dbReference type="EMBL" id="KN846957">
    <property type="protein sequence ID" value="KIW70663.1"/>
    <property type="molecule type" value="Genomic_DNA"/>
</dbReference>
<dbReference type="Pfam" id="PF07061">
    <property type="entry name" value="Swi5"/>
    <property type="match status" value="1"/>
</dbReference>
<dbReference type="STRING" id="5601.A0A0D2FQP7"/>
<evidence type="ECO:0000256" key="2">
    <source>
        <dbReference type="ARBA" id="ARBA00022763"/>
    </source>
</evidence>
<evidence type="ECO:0000256" key="3">
    <source>
        <dbReference type="ARBA" id="ARBA00023204"/>
    </source>
</evidence>
<sequence length="191" mass="21066">MDSAREPVPPGTRTHHNPHRRDIIASSDISAEAEDSEQSQDNAHTGHNATPTTTASVSSETSQNCMPPPPIPRQAKLQTKISTLQSTIAAMETQLALKLQKITQLKSFPSQERGERERKQEIGTASPSPTPAQAQTQAQDHAQSIMTQHIVLLKRYNEIKDIASWMLSLIAEKEGKRLAEVMAERGLSERD</sequence>
<feature type="compositionally biased region" description="Basic and acidic residues" evidence="4">
    <location>
        <begin position="112"/>
        <end position="121"/>
    </location>
</feature>
<dbReference type="GO" id="GO:0006281">
    <property type="term" value="P:DNA repair"/>
    <property type="evidence" value="ECO:0007669"/>
    <property type="project" value="UniProtKB-KW"/>
</dbReference>
<comment type="similarity">
    <text evidence="1">Belongs to the SWI5/SAE3 family.</text>
</comment>
<dbReference type="Gene3D" id="1.20.5.170">
    <property type="match status" value="1"/>
</dbReference>
<gene>
    <name evidence="5" type="ORF">PV04_02908</name>
</gene>
<feature type="compositionally biased region" description="Low complexity" evidence="4">
    <location>
        <begin position="124"/>
        <end position="141"/>
    </location>
</feature>
<dbReference type="InterPro" id="IPR010760">
    <property type="entry name" value="DNA-repair_Swi5"/>
</dbReference>
<dbReference type="AlphaFoldDB" id="A0A0D2FQP7"/>
<keyword evidence="3" id="KW-0234">DNA repair</keyword>
<evidence type="ECO:0000313" key="5">
    <source>
        <dbReference type="EMBL" id="KIW70663.1"/>
    </source>
</evidence>
<keyword evidence="6" id="KW-1185">Reference proteome</keyword>
<accession>A0A0D2FQP7</accession>
<feature type="region of interest" description="Disordered" evidence="4">
    <location>
        <begin position="1"/>
        <end position="74"/>
    </location>
</feature>
<reference evidence="5 6" key="1">
    <citation type="submission" date="2015-01" db="EMBL/GenBank/DDBJ databases">
        <title>The Genome Sequence of Capronia semiimmersa CBS27337.</title>
        <authorList>
            <consortium name="The Broad Institute Genomics Platform"/>
            <person name="Cuomo C."/>
            <person name="de Hoog S."/>
            <person name="Gorbushina A."/>
            <person name="Stielow B."/>
            <person name="Teixiera M."/>
            <person name="Abouelleil A."/>
            <person name="Chapman S.B."/>
            <person name="Priest M."/>
            <person name="Young S.K."/>
            <person name="Wortman J."/>
            <person name="Nusbaum C."/>
            <person name="Birren B."/>
        </authorList>
    </citation>
    <scope>NUCLEOTIDE SEQUENCE [LARGE SCALE GENOMIC DNA]</scope>
    <source>
        <strain evidence="5 6">CBS 27337</strain>
    </source>
</reference>
<name>A0A0D2FQP7_9EURO</name>
<keyword evidence="2" id="KW-0227">DNA damage</keyword>
<protein>
    <recommendedName>
        <fullName evidence="7">Swi5-domain-containing protein</fullName>
    </recommendedName>
</protein>
<dbReference type="Proteomes" id="UP000054266">
    <property type="component" value="Unassembled WGS sequence"/>
</dbReference>
<evidence type="ECO:0000256" key="4">
    <source>
        <dbReference type="SAM" id="MobiDB-lite"/>
    </source>
</evidence>
<proteinExistence type="inferred from homology"/>
<evidence type="ECO:0008006" key="7">
    <source>
        <dbReference type="Google" id="ProtNLM"/>
    </source>
</evidence>
<organism evidence="5 6">
    <name type="scientific">Phialophora macrospora</name>
    <dbReference type="NCBI Taxonomy" id="1851006"/>
    <lineage>
        <taxon>Eukaryota</taxon>
        <taxon>Fungi</taxon>
        <taxon>Dikarya</taxon>
        <taxon>Ascomycota</taxon>
        <taxon>Pezizomycotina</taxon>
        <taxon>Eurotiomycetes</taxon>
        <taxon>Chaetothyriomycetidae</taxon>
        <taxon>Chaetothyriales</taxon>
        <taxon>Herpotrichiellaceae</taxon>
        <taxon>Phialophora</taxon>
    </lineage>
</organism>
<evidence type="ECO:0000313" key="6">
    <source>
        <dbReference type="Proteomes" id="UP000054266"/>
    </source>
</evidence>